<protein>
    <recommendedName>
        <fullName evidence="3">DNA primase</fullName>
    </recommendedName>
</protein>
<dbReference type="GO" id="GO:0003677">
    <property type="term" value="F:DNA binding"/>
    <property type="evidence" value="ECO:0007669"/>
    <property type="project" value="InterPro"/>
</dbReference>
<sequence length="423" mass="48178">MGYEIPFTIADVAALLSIRRLRGGNEDAFGVECPFCGDTRGKCNLCVQKDGEVKNVYHCYHCGAAGNMLTLYADLTGMCGYDRYRRAYHEIKERLFLGHASGGMRIEKRTYRKKPARPDDQPASVKPGYLDQVYREMLSMLELRTEHREDLLRRGLSQEEAMRMEADGYRSTDAGKSQQIARALLGKGYSLKGVPGFYRNYQGDWEAAFYPSNRGYLCPVKSVDGKIKGFQIRLDHPYKKRKYLWFTSSGMDGGTSSKSPAGLSGSIRDNTVRVTEGILKAEIAAQKTGLAYIGIPGVSNYKGLYQVLEQLKRQGLELVYECYDMEKMMPLECGRDYDASCWSCPWNHFAVSRSECPKKRQKRDCIRKGCLKLYEICRELDLKCSRVVWDTNADGMWNGVYKGIDDWIMWEEQNRTHFGTQAA</sequence>
<organism evidence="1 2">
    <name type="scientific">Candidatus Limivivens merdigallinarum</name>
    <dbReference type="NCBI Taxonomy" id="2840859"/>
    <lineage>
        <taxon>Bacteria</taxon>
        <taxon>Bacillati</taxon>
        <taxon>Bacillota</taxon>
        <taxon>Clostridia</taxon>
        <taxon>Lachnospirales</taxon>
        <taxon>Lachnospiraceae</taxon>
        <taxon>Lachnospiraceae incertae sedis</taxon>
        <taxon>Candidatus Limivivens</taxon>
    </lineage>
</organism>
<evidence type="ECO:0000313" key="2">
    <source>
        <dbReference type="Proteomes" id="UP000886886"/>
    </source>
</evidence>
<evidence type="ECO:0008006" key="3">
    <source>
        <dbReference type="Google" id="ProtNLM"/>
    </source>
</evidence>
<dbReference type="SUPFAM" id="SSF57783">
    <property type="entry name" value="Zinc beta-ribbon"/>
    <property type="match status" value="1"/>
</dbReference>
<accession>A0A9D0ZXF2</accession>
<dbReference type="Gene3D" id="3.90.580.10">
    <property type="entry name" value="Zinc finger, CHC2-type domain"/>
    <property type="match status" value="1"/>
</dbReference>
<gene>
    <name evidence="1" type="ORF">IAB26_12250</name>
</gene>
<dbReference type="GO" id="GO:0008270">
    <property type="term" value="F:zinc ion binding"/>
    <property type="evidence" value="ECO:0007669"/>
    <property type="project" value="InterPro"/>
</dbReference>
<dbReference type="AlphaFoldDB" id="A0A9D0ZXF2"/>
<dbReference type="GO" id="GO:0006260">
    <property type="term" value="P:DNA replication"/>
    <property type="evidence" value="ECO:0007669"/>
    <property type="project" value="InterPro"/>
</dbReference>
<dbReference type="Proteomes" id="UP000886886">
    <property type="component" value="Unassembled WGS sequence"/>
</dbReference>
<reference evidence="1" key="2">
    <citation type="journal article" date="2021" name="PeerJ">
        <title>Extensive microbial diversity within the chicken gut microbiome revealed by metagenomics and culture.</title>
        <authorList>
            <person name="Gilroy R."/>
            <person name="Ravi A."/>
            <person name="Getino M."/>
            <person name="Pursley I."/>
            <person name="Horton D.L."/>
            <person name="Alikhan N.F."/>
            <person name="Baker D."/>
            <person name="Gharbi K."/>
            <person name="Hall N."/>
            <person name="Watson M."/>
            <person name="Adriaenssens E.M."/>
            <person name="Foster-Nyarko E."/>
            <person name="Jarju S."/>
            <person name="Secka A."/>
            <person name="Antonio M."/>
            <person name="Oren A."/>
            <person name="Chaudhuri R.R."/>
            <person name="La Ragione R."/>
            <person name="Hildebrand F."/>
            <person name="Pallen M.J."/>
        </authorList>
    </citation>
    <scope>NUCLEOTIDE SEQUENCE</scope>
    <source>
        <strain evidence="1">ChiSjej3B21-11622</strain>
    </source>
</reference>
<dbReference type="InterPro" id="IPR036977">
    <property type="entry name" value="DNA_primase_Znf_CHC2"/>
</dbReference>
<reference evidence="1" key="1">
    <citation type="submission" date="2020-10" db="EMBL/GenBank/DDBJ databases">
        <authorList>
            <person name="Gilroy R."/>
        </authorList>
    </citation>
    <scope>NUCLEOTIDE SEQUENCE</scope>
    <source>
        <strain evidence="1">ChiSjej3B21-11622</strain>
    </source>
</reference>
<comment type="caution">
    <text evidence="1">The sequence shown here is derived from an EMBL/GenBank/DDBJ whole genome shotgun (WGS) entry which is preliminary data.</text>
</comment>
<evidence type="ECO:0000313" key="1">
    <source>
        <dbReference type="EMBL" id="HIQ97321.1"/>
    </source>
</evidence>
<proteinExistence type="predicted"/>
<dbReference type="EMBL" id="DVFT01000181">
    <property type="protein sequence ID" value="HIQ97321.1"/>
    <property type="molecule type" value="Genomic_DNA"/>
</dbReference>
<name>A0A9D0ZXF2_9FIRM</name>